<feature type="region of interest" description="Disordered" evidence="2">
    <location>
        <begin position="431"/>
        <end position="465"/>
    </location>
</feature>
<feature type="compositionally biased region" description="Polar residues" evidence="2">
    <location>
        <begin position="167"/>
        <end position="176"/>
    </location>
</feature>
<organism evidence="3 6">
    <name type="scientific">Phytophthora fragariae</name>
    <dbReference type="NCBI Taxonomy" id="53985"/>
    <lineage>
        <taxon>Eukaryota</taxon>
        <taxon>Sar</taxon>
        <taxon>Stramenopiles</taxon>
        <taxon>Oomycota</taxon>
        <taxon>Peronosporomycetes</taxon>
        <taxon>Peronosporales</taxon>
        <taxon>Peronosporaceae</taxon>
        <taxon>Phytophthora</taxon>
    </lineage>
</organism>
<feature type="compositionally biased region" description="Polar residues" evidence="2">
    <location>
        <begin position="453"/>
        <end position="463"/>
    </location>
</feature>
<dbReference type="PANTHER" id="PTHR38909:SF1">
    <property type="entry name" value="G PROTEIN GAMMA DOMAIN-CONTAINING PROTEIN"/>
    <property type="match status" value="1"/>
</dbReference>
<feature type="compositionally biased region" description="Low complexity" evidence="2">
    <location>
        <begin position="212"/>
        <end position="229"/>
    </location>
</feature>
<name>A0A6A3XS11_9STRA</name>
<feature type="compositionally biased region" description="Basic residues" evidence="2">
    <location>
        <begin position="180"/>
        <end position="190"/>
    </location>
</feature>
<feature type="compositionally biased region" description="Acidic residues" evidence="2">
    <location>
        <begin position="63"/>
        <end position="80"/>
    </location>
</feature>
<gene>
    <name evidence="4" type="ORF">PF001_g22260</name>
    <name evidence="3" type="ORF">PF002_g19725</name>
</gene>
<evidence type="ECO:0000313" key="5">
    <source>
        <dbReference type="Proteomes" id="UP000437068"/>
    </source>
</evidence>
<feature type="compositionally biased region" description="Acidic residues" evidence="2">
    <location>
        <begin position="42"/>
        <end position="53"/>
    </location>
</feature>
<proteinExistence type="predicted"/>
<dbReference type="EMBL" id="QXGD01001385">
    <property type="protein sequence ID" value="KAE9207348.1"/>
    <property type="molecule type" value="Genomic_DNA"/>
</dbReference>
<keyword evidence="1" id="KW-0175">Coiled coil</keyword>
<dbReference type="PANTHER" id="PTHR38909">
    <property type="entry name" value="G PROTEIN GAMMA DOMAIN-CONTAINING PROTEIN"/>
    <property type="match status" value="1"/>
</dbReference>
<feature type="region of interest" description="Disordered" evidence="2">
    <location>
        <begin position="160"/>
        <end position="231"/>
    </location>
</feature>
<dbReference type="Proteomes" id="UP000440367">
    <property type="component" value="Unassembled WGS sequence"/>
</dbReference>
<evidence type="ECO:0000313" key="4">
    <source>
        <dbReference type="EMBL" id="KAE9284690.1"/>
    </source>
</evidence>
<comment type="caution">
    <text evidence="3">The sequence shown here is derived from an EMBL/GenBank/DDBJ whole genome shotgun (WGS) entry which is preliminary data.</text>
</comment>
<evidence type="ECO:0000256" key="1">
    <source>
        <dbReference type="SAM" id="Coils"/>
    </source>
</evidence>
<accession>A0A6A3XS11</accession>
<protein>
    <recommendedName>
        <fullName evidence="7">G protein gamma domain-containing protein</fullName>
    </recommendedName>
</protein>
<evidence type="ECO:0000313" key="3">
    <source>
        <dbReference type="EMBL" id="KAE9207348.1"/>
    </source>
</evidence>
<feature type="coiled-coil region" evidence="1">
    <location>
        <begin position="280"/>
        <end position="307"/>
    </location>
</feature>
<feature type="region of interest" description="Disordered" evidence="2">
    <location>
        <begin position="346"/>
        <end position="388"/>
    </location>
</feature>
<sequence length="716" mass="80592">MRHCVVSPEDPSLASGSLPERGGVMARSATNDDGVAGRAASESEDAVEAEDPQLNDAPKAFPDSEEEGDEGDADDDEETELEHAARAGIRLLEENAQLQEELRHLQEQCARVESEKEELLRLVAEKDEQEAQLSEHLRESIRENQSILSELSKAKEQIDELKDQLEARSQAQAKTNRSSPGKRRGKRSSPRLKLQLQLDPSMGSAPQTAATEDPPSSEEPSPAHSGGSPEKQEFMPVVRRNSMPPVLEGADVEAKFEEAHRRNSVLGRELASAQRQIGELKPLQLQLREAELEVQLLRVQVEDQAREIALSTEEREEERELIDSLRHTIEIYQILDDPCTTKLDEMRSASARDDDIPVSPRSSPRRGERSRRRVDVSTAPSSHLLPADFSHPALDDRFSLRDENDRLLAELDHLGQQVLNLKLLEGISRTVRSPKKPPQDGGSSFANFVIPTSPENQNQTDSAAGTVGPVGYGTSSRMRFLEQQSSVLQDLLRRFRVQWKYECVTRRAAESDKADLLQRMEKMQELLRRQCPSCEKEREELLSEGDDTSWENSAAVYETLMDHTAQCQTKEEQAEAEHICFSILRRLVDSWTTDKAKRMRLHDWLTNAIRGTGKRRPLYLYELSGEIASGFQVLLVPILREKFGVQVQVEKRLRNVIVTDLKMEVTGADAAKAKACLQRISRSLLWLIDVESALIEDQDWVGEFARRKAAKMCANI</sequence>
<dbReference type="Proteomes" id="UP000437068">
    <property type="component" value="Unassembled WGS sequence"/>
</dbReference>
<evidence type="ECO:0000256" key="2">
    <source>
        <dbReference type="SAM" id="MobiDB-lite"/>
    </source>
</evidence>
<evidence type="ECO:0000313" key="6">
    <source>
        <dbReference type="Proteomes" id="UP000440367"/>
    </source>
</evidence>
<evidence type="ECO:0008006" key="7">
    <source>
        <dbReference type="Google" id="ProtNLM"/>
    </source>
</evidence>
<feature type="region of interest" description="Disordered" evidence="2">
    <location>
        <begin position="1"/>
        <end position="87"/>
    </location>
</feature>
<dbReference type="AlphaFoldDB" id="A0A6A3XS11"/>
<reference evidence="5 6" key="1">
    <citation type="submission" date="2018-08" db="EMBL/GenBank/DDBJ databases">
        <title>Genomic investigation of the strawberry pathogen Phytophthora fragariae indicates pathogenicity is determined by transcriptional variation in three key races.</title>
        <authorList>
            <person name="Adams T.M."/>
            <person name="Armitage A.D."/>
            <person name="Sobczyk M.K."/>
            <person name="Bates H.J."/>
            <person name="Dunwell J.M."/>
            <person name="Nellist C.F."/>
            <person name="Harrison R.J."/>
        </authorList>
    </citation>
    <scope>NUCLEOTIDE SEQUENCE [LARGE SCALE GENOMIC DNA]</scope>
    <source>
        <strain evidence="4 5">A4</strain>
        <strain evidence="3 6">BC-1</strain>
    </source>
</reference>
<dbReference type="EMBL" id="QXGE01002125">
    <property type="protein sequence ID" value="KAE9284690.1"/>
    <property type="molecule type" value="Genomic_DNA"/>
</dbReference>
<feature type="compositionally biased region" description="Basic and acidic residues" evidence="2">
    <location>
        <begin position="346"/>
        <end position="355"/>
    </location>
</feature>